<feature type="region of interest" description="Disordered" evidence="1">
    <location>
        <begin position="739"/>
        <end position="789"/>
    </location>
</feature>
<dbReference type="EMBL" id="CP096205">
    <property type="protein sequence ID" value="UPQ79127.1"/>
    <property type="molecule type" value="Genomic_DNA"/>
</dbReference>
<evidence type="ECO:0000313" key="5">
    <source>
        <dbReference type="Proteomes" id="UP000830583"/>
    </source>
</evidence>
<dbReference type="InterPro" id="IPR050218">
    <property type="entry name" value="LptD"/>
</dbReference>
<keyword evidence="5" id="KW-1185">Reference proteome</keyword>
<evidence type="ECO:0000256" key="2">
    <source>
        <dbReference type="SAM" id="Phobius"/>
    </source>
</evidence>
<dbReference type="PANTHER" id="PTHR30189">
    <property type="entry name" value="LPS-ASSEMBLY PROTEIN"/>
    <property type="match status" value="1"/>
</dbReference>
<dbReference type="InterPro" id="IPR045659">
    <property type="entry name" value="LptD_2"/>
</dbReference>
<feature type="domain" description="LPS-assembly protein LptD central" evidence="3">
    <location>
        <begin position="237"/>
        <end position="705"/>
    </location>
</feature>
<evidence type="ECO:0000259" key="3">
    <source>
        <dbReference type="Pfam" id="PF19838"/>
    </source>
</evidence>
<gene>
    <name evidence="4" type="ORF">M0M57_16085</name>
</gene>
<organism evidence="4 5">
    <name type="scientific">Flavobacterium azooxidireducens</name>
    <dbReference type="NCBI Taxonomy" id="1871076"/>
    <lineage>
        <taxon>Bacteria</taxon>
        <taxon>Pseudomonadati</taxon>
        <taxon>Bacteroidota</taxon>
        <taxon>Flavobacteriia</taxon>
        <taxon>Flavobacteriales</taxon>
        <taxon>Flavobacteriaceae</taxon>
        <taxon>Flavobacterium</taxon>
    </lineage>
</organism>
<feature type="transmembrane region" description="Helical" evidence="2">
    <location>
        <begin position="21"/>
        <end position="40"/>
    </location>
</feature>
<feature type="compositionally biased region" description="Basic and acidic residues" evidence="1">
    <location>
        <begin position="771"/>
        <end position="783"/>
    </location>
</feature>
<dbReference type="Pfam" id="PF19838">
    <property type="entry name" value="LptD_2"/>
    <property type="match status" value="1"/>
</dbReference>
<keyword evidence="2" id="KW-0812">Transmembrane</keyword>
<protein>
    <submittedName>
        <fullName evidence="4">LPS-assembly protein LptD</fullName>
    </submittedName>
</protein>
<proteinExistence type="predicted"/>
<evidence type="ECO:0000313" key="4">
    <source>
        <dbReference type="EMBL" id="UPQ79127.1"/>
    </source>
</evidence>
<dbReference type="RefSeq" id="WP_248434122.1">
    <property type="nucleotide sequence ID" value="NZ_CP096205.1"/>
</dbReference>
<feature type="compositionally biased region" description="Low complexity" evidence="1">
    <location>
        <begin position="739"/>
        <end position="751"/>
    </location>
</feature>
<dbReference type="Proteomes" id="UP000830583">
    <property type="component" value="Chromosome"/>
</dbReference>
<sequence>MALQKSSHNFTKIALKPLRTNLFHIVLSAFFLTIGIHKNYGQDLPNKSLRIEAEKAPDSLLISKENFIETKDTTKKDTVVKTEKKAILEGKIKYNAEDYTKIDQKNKLLTLYNKAELYYQDIEIKAGIIVMNYEKDEIYAGRIKDSTGTYTQLPVFKQGSNVVEPDSIRFNTKTKKALIWNSRTDQGEFRVKAEITKKENDSVYFLKKARFTTSEDIENPEYYFQTNKIKLVPKQKVVTGLTNMVIADVPTPIAIPFAFFPMTDTSQSGLIIPTFQDTRRQGYSLQNGGYYLALSDYYDLSVMGDYYTNGSWALRFESSYAWMYKFRGNFNIRFENQIQSERGFPDYTKSRIYNIQWSHSQDAKSNPSSRFSASVNLGSSTYFQQSLNQVNVGSTLNNNLSSSISYSKTFNSVPQVNMSVTATHNQNSRTQEINMTLPTLQLSVDRIFPFAPKEGIKKGFFKNINLQYNLRGENRIRTNDSLFFKSEMFRDANTGFQHSIPLSTNFKVFNYFSVSTSANYNEVWYLKTLNRSFDSDINKVVTNDVNGFDAFRTYNFSSSVGTTIYGTFNFGEEKKIQAIRHVMRPSVSHSYTPSFEQYYDTYALDGSGRMAEYTRFEGGIFGAPSNNYANNLGFNLSNTFEAKMTDKDSTKVEPKKVMLLNQLNFSTSYNMAADSLRWAPVRMSGGTALFENKMNVNFGATLDPYAINAAGRRVNTWNIDNGGSLFRMTSANMTINYSLSSEGNKSNNENSQGARNGGREDDLFGTNTNLGDRRESQFGNDDKNDSEEPTEFYNAKLPWDLTFAYSLTYGNNNREKKIIGNSVMISGNLDITPRWKMGVSSGYDFVQKGVTFTQLRFERDLLSWRMDFNWAPFGDYASWGFFIGIKSSVLSDIKWDKRSLPDRQLR</sequence>
<name>A0ABY4KE88_9FLAO</name>
<keyword evidence="2" id="KW-0472">Membrane</keyword>
<reference evidence="4" key="1">
    <citation type="submission" date="2022-04" db="EMBL/GenBank/DDBJ databases">
        <title>Consumption of N2O by Flavobacterium azooxidireducens sp. nov. isolated from Decomposing Leaf Litter of Phragmites australis (Cav.).</title>
        <authorList>
            <person name="Behrendt U."/>
            <person name="Spanner T."/>
            <person name="Augustin J."/>
            <person name="Horn M.A."/>
            <person name="Kolb S."/>
            <person name="Ulrich A."/>
        </authorList>
    </citation>
    <scope>NUCLEOTIDE SEQUENCE</scope>
    <source>
        <strain evidence="4">IGB 4-14</strain>
    </source>
</reference>
<accession>A0ABY4KE88</accession>
<evidence type="ECO:0000256" key="1">
    <source>
        <dbReference type="SAM" id="MobiDB-lite"/>
    </source>
</evidence>
<dbReference type="PANTHER" id="PTHR30189:SF1">
    <property type="entry name" value="LPS-ASSEMBLY PROTEIN LPTD"/>
    <property type="match status" value="1"/>
</dbReference>
<keyword evidence="2" id="KW-1133">Transmembrane helix</keyword>